<evidence type="ECO:0000256" key="1">
    <source>
        <dbReference type="SAM" id="MobiDB-lite"/>
    </source>
</evidence>
<feature type="region of interest" description="Disordered" evidence="1">
    <location>
        <begin position="117"/>
        <end position="136"/>
    </location>
</feature>
<evidence type="ECO:0000313" key="3">
    <source>
        <dbReference type="Proteomes" id="UP000696573"/>
    </source>
</evidence>
<dbReference type="Proteomes" id="UP000696573">
    <property type="component" value="Unassembled WGS sequence"/>
</dbReference>
<dbReference type="AlphaFoldDB" id="A0A9N9W652"/>
<sequence length="156" mass="17590">MDRRARCFCKKGVYVEKPTAPAVMRWGLIREAHWMKIARDLPKPHSSGPQVPSHPQADTDYIFNAHLVPVRVMLAPSLNALNKPKTLASSITVKKNGLKRRRRTRTAINAPLTSQLKEKSVKECRPKSNAGMDLSKRITSKTYAMEADSKAQLQDR</sequence>
<proteinExistence type="predicted"/>
<protein>
    <submittedName>
        <fullName evidence="2">Uncharacterized protein</fullName>
    </submittedName>
</protein>
<organism evidence="2 3">
    <name type="scientific">Clonostachys rhizophaga</name>
    <dbReference type="NCBI Taxonomy" id="160324"/>
    <lineage>
        <taxon>Eukaryota</taxon>
        <taxon>Fungi</taxon>
        <taxon>Dikarya</taxon>
        <taxon>Ascomycota</taxon>
        <taxon>Pezizomycotina</taxon>
        <taxon>Sordariomycetes</taxon>
        <taxon>Hypocreomycetidae</taxon>
        <taxon>Hypocreales</taxon>
        <taxon>Bionectriaceae</taxon>
        <taxon>Clonostachys</taxon>
    </lineage>
</organism>
<gene>
    <name evidence="2" type="ORF">CRHIZ90672A_00018741</name>
</gene>
<keyword evidence="3" id="KW-1185">Reference proteome</keyword>
<accession>A0A9N9W652</accession>
<evidence type="ECO:0000313" key="2">
    <source>
        <dbReference type="EMBL" id="CAH0042453.1"/>
    </source>
</evidence>
<comment type="caution">
    <text evidence="2">The sequence shown here is derived from an EMBL/GenBank/DDBJ whole genome shotgun (WGS) entry which is preliminary data.</text>
</comment>
<feature type="compositionally biased region" description="Basic and acidic residues" evidence="1">
    <location>
        <begin position="117"/>
        <end position="126"/>
    </location>
</feature>
<dbReference type="EMBL" id="CABFNQ020000767">
    <property type="protein sequence ID" value="CAH0042453.1"/>
    <property type="molecule type" value="Genomic_DNA"/>
</dbReference>
<reference evidence="2" key="1">
    <citation type="submission" date="2021-10" db="EMBL/GenBank/DDBJ databases">
        <authorList>
            <person name="Piombo E."/>
        </authorList>
    </citation>
    <scope>NUCLEOTIDE SEQUENCE</scope>
</reference>
<name>A0A9N9W652_9HYPO</name>